<evidence type="ECO:0000313" key="2">
    <source>
        <dbReference type="EMBL" id="KAH7271699.1"/>
    </source>
</evidence>
<comment type="caution">
    <text evidence="2">The sequence shown here is derived from an EMBL/GenBank/DDBJ whole genome shotgun (WGS) entry which is preliminary data.</text>
</comment>
<evidence type="ECO:0000313" key="3">
    <source>
        <dbReference type="Proteomes" id="UP000736672"/>
    </source>
</evidence>
<accession>A0A9P9L0D7</accession>
<keyword evidence="3" id="KW-1185">Reference proteome</keyword>
<reference evidence="2" key="1">
    <citation type="journal article" date="2021" name="Nat. Commun.">
        <title>Genetic determinants of endophytism in the Arabidopsis root mycobiome.</title>
        <authorList>
            <person name="Mesny F."/>
            <person name="Miyauchi S."/>
            <person name="Thiergart T."/>
            <person name="Pickel B."/>
            <person name="Atanasova L."/>
            <person name="Karlsson M."/>
            <person name="Huettel B."/>
            <person name="Barry K.W."/>
            <person name="Haridas S."/>
            <person name="Chen C."/>
            <person name="Bauer D."/>
            <person name="Andreopoulos W."/>
            <person name="Pangilinan J."/>
            <person name="LaButti K."/>
            <person name="Riley R."/>
            <person name="Lipzen A."/>
            <person name="Clum A."/>
            <person name="Drula E."/>
            <person name="Henrissat B."/>
            <person name="Kohler A."/>
            <person name="Grigoriev I.V."/>
            <person name="Martin F.M."/>
            <person name="Hacquard S."/>
        </authorList>
    </citation>
    <scope>NUCLEOTIDE SEQUENCE</scope>
    <source>
        <strain evidence="2">FSSC 5 MPI-SDFR-AT-0091</strain>
    </source>
</reference>
<organism evidence="2 3">
    <name type="scientific">Fusarium solani</name>
    <name type="common">Filamentous fungus</name>
    <dbReference type="NCBI Taxonomy" id="169388"/>
    <lineage>
        <taxon>Eukaryota</taxon>
        <taxon>Fungi</taxon>
        <taxon>Dikarya</taxon>
        <taxon>Ascomycota</taxon>
        <taxon>Pezizomycotina</taxon>
        <taxon>Sordariomycetes</taxon>
        <taxon>Hypocreomycetidae</taxon>
        <taxon>Hypocreales</taxon>
        <taxon>Nectriaceae</taxon>
        <taxon>Fusarium</taxon>
        <taxon>Fusarium solani species complex</taxon>
    </lineage>
</organism>
<feature type="compositionally biased region" description="Basic and acidic residues" evidence="1">
    <location>
        <begin position="864"/>
        <end position="876"/>
    </location>
</feature>
<name>A0A9P9L0D7_FUSSL</name>
<dbReference type="OrthoDB" id="3029913at2759"/>
<feature type="region of interest" description="Disordered" evidence="1">
    <location>
        <begin position="850"/>
        <end position="891"/>
    </location>
</feature>
<proteinExistence type="predicted"/>
<dbReference type="EMBL" id="JAGTJS010000004">
    <property type="protein sequence ID" value="KAH7271699.1"/>
    <property type="molecule type" value="Genomic_DNA"/>
</dbReference>
<evidence type="ECO:0000256" key="1">
    <source>
        <dbReference type="SAM" id="MobiDB-lite"/>
    </source>
</evidence>
<sequence length="1790" mass="195856">MKSYSRNHLRPAFNHLATEARLAASLGSDNPPSAEQLQLWSYQLPTLSAGSYDVSVSQEITLPSGETVHLDQTTKDLHVPLPKFRLPDPSDLYSVHPAPGHSAHARTLANVVFSQPTTPWEREIPLGKDLEKDVGSNKLPYMAVLTFSDEELLLDPEAYKAFGFKEEYELSTEYGSIVTTASRLSAPGFPIKSALNAPGASDDFNPDDHLSLLVLDSEIFKKVFMAYDGDNKPVWTGNADLSKFAFMASTQDSGSGFTASSFADDSGDAHRPHFSVVVSPRTGPPGISSPTRVVSHLISLEDVHKIAISADKVTGQYVGLVSLHAWEWIAVPDTAGDFRQIMTNLGETIGPLEGPYSDQVKEGPSEALAWLKARAEEGYALKRHTDLTGAQTKVLMRGPLIPVAPSEDPPEAFSLYGEGLARVDKETGIPDVSYNSAWTLGRSMMMADRAVSASLLRLRGNIHSEAVRRAKAKALSQKGYKILSSRETYLSGLKDAVKHLQKAQDISDLHNRSAADRWARPDNSNLPVMRLSNDTSYSIADYEDQVGQVTLHMFGYESKDAEGNPVPVRQIDADAATIRAWAVDRFLLAGVPMHSLILDPEMLPEESIRTFCVDNIWIDWLVDGGLSLANHFARDDDTIRRSFKKCINKYLNTPMDGGTIPQLPRWGFLMRSTAVSAFPDLKVEAPLPENAPDNARQVQFMQVLAEDVLVCLFDRLPGEQEFSYIRISQPHHQQGFCLGSSLSGSELQVYHRPVPKKIGQKVGSAGGDTFKDEESVLGFDFKARMLRPATYMNKYHEAIKDSEGAYTGASDSSSLLATQLRTYNLRLELKAESDKSHGVSSSNRWTKAAFKLSTGSGPGPGNEESGKESAPPERIVRAPPSSNVALPTGPRLQIHPPISPYDFEAKNSIQKKPQTLHELESSNTLPYSATPLHVSCCLCYEAGNTSNTIYAPETPTDLIFNISAEESSGLPAEVELRIPVALSSGIYPPKIKDGSRGVIVIPGTGNQPITPALEDLSPSEWWSFTRKLATSSLYSFIPEALPDEGDPIPIEAGKLVMLIIKIKPRFEGLVAPQTTSFKTSFILRGVTFLLPKPKPDPSADWPAGPSRNARFDLLWRPRSPGGQTSVRTTQLTIRPAVIATLEDEEINFDLDNQTLKLVFSLSRLPPSGAQAHLIVTRQGVGKPFKETFELPKAEHDPDGQGYRYSFDKLISKLGYFVPRETRLTIVAPDNGRMLGPDSAPFVFPQVPSKEDLQGSCSFYWGRDYHVSVIWPPPLNTEHVPVKHKFAITSRLQGSSKEPLRREPTGNEEEIVRFKADELKDYGNENLGLTIKVTIAVDDISIHGTVVDWEANLTTVPTVKETVEEHGMAVTTRLENPGPAPPVSTSRFPSMRFWSESGTTGFKTDMWYWRDGKRLAGIRWHASEGTAYEEAGPNVPQSKPDLTGAGALAVVQMHQDRRFKIVWIGNDGSVNLWSRENEGLGPENWSYSVLAPPGSASTLGGGCLAACGEVPVKEPRPRRNPVIWWLGPRGEIFGRRAVPDGPNSEQWVDVEPGASLPAGSVDVTSSLARPAQMATTWMYDSRKEDEAAYLFWVRSNGDLMGTCSYTPARETDPPLTGTAIAYRNVGAAPGTSVTAFIGNGTGSNGPMDAKPYVLWVSTDGSLCLGSTGDVNWIFYGRSWDPIIRIASPGCASPLSDLCLLGHSSNTAVGVVWVDPGRKLQLAWAKSIPGAFGRNEWSPWGWKEFEHRMPIGQTPIIARAEASDALGLNVICFPAEKGGWKTCTVDLSSIKP</sequence>
<gene>
    <name evidence="2" type="ORF">B0J15DRAFT_576820</name>
</gene>
<protein>
    <submittedName>
        <fullName evidence="2">Uncharacterized protein</fullName>
    </submittedName>
</protein>
<dbReference type="Proteomes" id="UP000736672">
    <property type="component" value="Unassembled WGS sequence"/>
</dbReference>